<dbReference type="AlphaFoldDB" id="K0RIU6"/>
<protein>
    <submittedName>
        <fullName evidence="2">Uncharacterized protein</fullName>
    </submittedName>
</protein>
<keyword evidence="3" id="KW-1185">Reference proteome</keyword>
<feature type="region of interest" description="Disordered" evidence="1">
    <location>
        <begin position="1"/>
        <end position="94"/>
    </location>
</feature>
<evidence type="ECO:0000313" key="2">
    <source>
        <dbReference type="EMBL" id="EJK48836.1"/>
    </source>
</evidence>
<gene>
    <name evidence="2" type="ORF">THAOC_32336</name>
</gene>
<sequence>MELLVPVQRRGQREQGHVVRRRREPALRRADALGRRDPYPKPAGAEEDPLAHSRRHPTSHALLDDDDVTTEGATGRRQRSEAANRDRAARPSPP</sequence>
<feature type="compositionally biased region" description="Basic and acidic residues" evidence="1">
    <location>
        <begin position="24"/>
        <end position="39"/>
    </location>
</feature>
<comment type="caution">
    <text evidence="2">The sequence shown here is derived from an EMBL/GenBank/DDBJ whole genome shotgun (WGS) entry which is preliminary data.</text>
</comment>
<dbReference type="EMBL" id="AGNL01045380">
    <property type="protein sequence ID" value="EJK48836.1"/>
    <property type="molecule type" value="Genomic_DNA"/>
</dbReference>
<evidence type="ECO:0000256" key="1">
    <source>
        <dbReference type="SAM" id="MobiDB-lite"/>
    </source>
</evidence>
<proteinExistence type="predicted"/>
<organism evidence="2 3">
    <name type="scientific">Thalassiosira oceanica</name>
    <name type="common">Marine diatom</name>
    <dbReference type="NCBI Taxonomy" id="159749"/>
    <lineage>
        <taxon>Eukaryota</taxon>
        <taxon>Sar</taxon>
        <taxon>Stramenopiles</taxon>
        <taxon>Ochrophyta</taxon>
        <taxon>Bacillariophyta</taxon>
        <taxon>Coscinodiscophyceae</taxon>
        <taxon>Thalassiosirophycidae</taxon>
        <taxon>Thalassiosirales</taxon>
        <taxon>Thalassiosiraceae</taxon>
        <taxon>Thalassiosira</taxon>
    </lineage>
</organism>
<dbReference type="eggNOG" id="ENOG502SCPK">
    <property type="taxonomic scope" value="Eukaryota"/>
</dbReference>
<dbReference type="Proteomes" id="UP000266841">
    <property type="component" value="Unassembled WGS sequence"/>
</dbReference>
<reference evidence="2 3" key="1">
    <citation type="journal article" date="2012" name="Genome Biol.">
        <title>Genome and low-iron response of an oceanic diatom adapted to chronic iron limitation.</title>
        <authorList>
            <person name="Lommer M."/>
            <person name="Specht M."/>
            <person name="Roy A.S."/>
            <person name="Kraemer L."/>
            <person name="Andreson R."/>
            <person name="Gutowska M.A."/>
            <person name="Wolf J."/>
            <person name="Bergner S.V."/>
            <person name="Schilhabel M.B."/>
            <person name="Klostermeier U.C."/>
            <person name="Beiko R.G."/>
            <person name="Rosenstiel P."/>
            <person name="Hippler M."/>
            <person name="Laroche J."/>
        </authorList>
    </citation>
    <scope>NUCLEOTIDE SEQUENCE [LARGE SCALE GENOMIC DNA]</scope>
    <source>
        <strain evidence="2 3">CCMP1005</strain>
    </source>
</reference>
<name>K0RIU6_THAOC</name>
<feature type="compositionally biased region" description="Basic and acidic residues" evidence="1">
    <location>
        <begin position="78"/>
        <end position="94"/>
    </location>
</feature>
<evidence type="ECO:0000313" key="3">
    <source>
        <dbReference type="Proteomes" id="UP000266841"/>
    </source>
</evidence>
<accession>K0RIU6</accession>